<dbReference type="Proteomes" id="UP001446871">
    <property type="component" value="Unassembled WGS sequence"/>
</dbReference>
<gene>
    <name evidence="1" type="ORF">PG996_012220</name>
</gene>
<evidence type="ECO:0000313" key="1">
    <source>
        <dbReference type="EMBL" id="KAK8052919.1"/>
    </source>
</evidence>
<comment type="caution">
    <text evidence="1">The sequence shown here is derived from an EMBL/GenBank/DDBJ whole genome shotgun (WGS) entry which is preliminary data.</text>
</comment>
<dbReference type="EMBL" id="JAQQWM010000008">
    <property type="protein sequence ID" value="KAK8052919.1"/>
    <property type="molecule type" value="Genomic_DNA"/>
</dbReference>
<proteinExistence type="predicted"/>
<sequence length="260" mass="30592">MYYSPSLKKLVPFDADKMKLSDPDTLYLRSANMWEDALIWLNFDGAADFHFFFQHAHLAMSRHFYGPSYGIPLDALAIHKERAFGKTCIWSRSLIPAIIDDELYLYVRHRVFHPGRSSDAVHEAFRAEKDGERVLSPCAHRSDWKMEEIRRLLSDPWWLRNGEISRPRQSCKYCLTDWDLAIVGEGRSGWYLEIEAYHRLGTCRDHLDWKWRSFAGFWNPRFVIEKIPNRAELGYAPDAVRERWKKQFPGTIPIMPAPSR</sequence>
<accession>A0ABR1U1Z1</accession>
<evidence type="ECO:0000313" key="2">
    <source>
        <dbReference type="Proteomes" id="UP001446871"/>
    </source>
</evidence>
<reference evidence="1 2" key="1">
    <citation type="submission" date="2023-01" db="EMBL/GenBank/DDBJ databases">
        <title>Analysis of 21 Apiospora genomes using comparative genomics revels a genus with tremendous synthesis potential of carbohydrate active enzymes and secondary metabolites.</title>
        <authorList>
            <person name="Sorensen T."/>
        </authorList>
    </citation>
    <scope>NUCLEOTIDE SEQUENCE [LARGE SCALE GENOMIC DNA]</scope>
    <source>
        <strain evidence="1 2">CBS 83171</strain>
    </source>
</reference>
<protein>
    <submittedName>
        <fullName evidence="1">Uncharacterized protein</fullName>
    </submittedName>
</protein>
<name>A0ABR1U1Z1_9PEZI</name>
<organism evidence="1 2">
    <name type="scientific">Apiospora saccharicola</name>
    <dbReference type="NCBI Taxonomy" id="335842"/>
    <lineage>
        <taxon>Eukaryota</taxon>
        <taxon>Fungi</taxon>
        <taxon>Dikarya</taxon>
        <taxon>Ascomycota</taxon>
        <taxon>Pezizomycotina</taxon>
        <taxon>Sordariomycetes</taxon>
        <taxon>Xylariomycetidae</taxon>
        <taxon>Amphisphaeriales</taxon>
        <taxon>Apiosporaceae</taxon>
        <taxon>Apiospora</taxon>
    </lineage>
</organism>
<keyword evidence="2" id="KW-1185">Reference proteome</keyword>